<evidence type="ECO:0000256" key="5">
    <source>
        <dbReference type="ARBA" id="ARBA00030484"/>
    </source>
</evidence>
<dbReference type="Gene3D" id="3.90.470.20">
    <property type="entry name" value="4'-phosphopantetheinyl transferase domain"/>
    <property type="match status" value="2"/>
</dbReference>
<evidence type="ECO:0000259" key="10">
    <source>
        <dbReference type="Pfam" id="PF22624"/>
    </source>
</evidence>
<accession>A0A4U8UVM3</accession>
<evidence type="ECO:0000256" key="1">
    <source>
        <dbReference type="ARBA" id="ARBA00006195"/>
    </source>
</evidence>
<dbReference type="Proteomes" id="UP000298663">
    <property type="component" value="Chromosome X"/>
</dbReference>
<feature type="domain" description="4'-phosphopantetheinyl transferase" evidence="9">
    <location>
        <begin position="102"/>
        <end position="221"/>
    </location>
</feature>
<dbReference type="STRING" id="34508.A0A4U8UVM3"/>
<gene>
    <name evidence="11" type="ORF">L596_004323</name>
</gene>
<proteinExistence type="inferred from homology"/>
<reference evidence="11 12" key="2">
    <citation type="journal article" date="2019" name="G3 (Bethesda)">
        <title>Hybrid Assembly of the Genome of the Entomopathogenic Nematode Steinernema carpocapsae Identifies the X-Chromosome.</title>
        <authorList>
            <person name="Serra L."/>
            <person name="Macchietto M."/>
            <person name="Macias-Munoz A."/>
            <person name="McGill C.J."/>
            <person name="Rodriguez I.M."/>
            <person name="Rodriguez B."/>
            <person name="Murad R."/>
            <person name="Mortazavi A."/>
        </authorList>
    </citation>
    <scope>NUCLEOTIDE SEQUENCE [LARGE SCALE GENOMIC DNA]</scope>
    <source>
        <strain evidence="11 12">ALL</strain>
    </source>
</reference>
<keyword evidence="4" id="KW-0808">Transferase</keyword>
<comment type="caution">
    <text evidence="11">The sequence shown here is derived from an EMBL/GenBank/DDBJ whole genome shotgun (WGS) entry which is preliminary data.</text>
</comment>
<dbReference type="GO" id="GO:0005829">
    <property type="term" value="C:cytosol"/>
    <property type="evidence" value="ECO:0007669"/>
    <property type="project" value="TreeGrafter"/>
</dbReference>
<dbReference type="GO" id="GO:0008897">
    <property type="term" value="F:holo-[acyl-carrier-protein] synthase activity"/>
    <property type="evidence" value="ECO:0007669"/>
    <property type="project" value="UniProtKB-EC"/>
</dbReference>
<dbReference type="Pfam" id="PF22624">
    <property type="entry name" value="AASDHPPT_N"/>
    <property type="match status" value="1"/>
</dbReference>
<evidence type="ECO:0000313" key="11">
    <source>
        <dbReference type="EMBL" id="TMS37381.1"/>
    </source>
</evidence>
<comment type="similarity">
    <text evidence="1">Belongs to the P-Pant transferase superfamily. AcpS family.</text>
</comment>
<evidence type="ECO:0000256" key="8">
    <source>
        <dbReference type="ARBA" id="ARBA00048794"/>
    </source>
</evidence>
<feature type="domain" description="4'-phosphopantetheinyl transferase N-terminal" evidence="10">
    <location>
        <begin position="29"/>
        <end position="90"/>
    </location>
</feature>
<dbReference type="InterPro" id="IPR050559">
    <property type="entry name" value="P-Pant_transferase_sf"/>
</dbReference>
<comment type="catalytic activity">
    <reaction evidence="7">
        <text>apo-[ACP] + CoA = holo-[ACP] + adenosine 3',5'-bisphosphate + H(+)</text>
        <dbReference type="Rhea" id="RHEA:12068"/>
        <dbReference type="Rhea" id="RHEA-COMP:9685"/>
        <dbReference type="Rhea" id="RHEA-COMP:9690"/>
        <dbReference type="ChEBI" id="CHEBI:15378"/>
        <dbReference type="ChEBI" id="CHEBI:29999"/>
        <dbReference type="ChEBI" id="CHEBI:57287"/>
        <dbReference type="ChEBI" id="CHEBI:58343"/>
        <dbReference type="ChEBI" id="CHEBI:64479"/>
        <dbReference type="EC" id="2.7.8.7"/>
    </reaction>
    <physiologicalReaction direction="left-to-right" evidence="7">
        <dbReference type="Rhea" id="RHEA:12069"/>
    </physiologicalReaction>
</comment>
<dbReference type="GO" id="GO:0000287">
    <property type="term" value="F:magnesium ion binding"/>
    <property type="evidence" value="ECO:0007669"/>
    <property type="project" value="InterPro"/>
</dbReference>
<evidence type="ECO:0000256" key="4">
    <source>
        <dbReference type="ARBA" id="ARBA00022679"/>
    </source>
</evidence>
<dbReference type="EC" id="2.7.8.7" evidence="2"/>
<evidence type="ECO:0000259" key="9">
    <source>
        <dbReference type="Pfam" id="PF01648"/>
    </source>
</evidence>
<dbReference type="InterPro" id="IPR055066">
    <property type="entry name" value="AASDHPPT_N"/>
</dbReference>
<keyword evidence="12" id="KW-1185">Reference proteome</keyword>
<dbReference type="Pfam" id="PF01648">
    <property type="entry name" value="ACPS"/>
    <property type="match status" value="1"/>
</dbReference>
<evidence type="ECO:0000256" key="2">
    <source>
        <dbReference type="ARBA" id="ARBA00013172"/>
    </source>
</evidence>
<name>A0A4U8UVM3_STECR</name>
<evidence type="ECO:0000313" key="12">
    <source>
        <dbReference type="Proteomes" id="UP000298663"/>
    </source>
</evidence>
<protein>
    <recommendedName>
        <fullName evidence="3">L-aminoadipate-semialdehyde dehydrogenase-phosphopantetheinyl transferase</fullName>
        <ecNumber evidence="2">2.7.8.7</ecNumber>
    </recommendedName>
    <alternativeName>
        <fullName evidence="5">4'-phosphopantetheinyl transferase</fullName>
    </alternativeName>
    <alternativeName>
        <fullName evidence="6">Alpha-aminoadipic semialdehyde dehydrogenase-phosphopantetheinyl transferase</fullName>
    </alternativeName>
</protein>
<dbReference type="EMBL" id="AZBU02000001">
    <property type="protein sequence ID" value="TMS37381.1"/>
    <property type="molecule type" value="Genomic_DNA"/>
</dbReference>
<dbReference type="EMBL" id="CM016762">
    <property type="protein sequence ID" value="TMS37381.1"/>
    <property type="molecule type" value="Genomic_DNA"/>
</dbReference>
<evidence type="ECO:0000256" key="7">
    <source>
        <dbReference type="ARBA" id="ARBA00048641"/>
    </source>
</evidence>
<evidence type="ECO:0000256" key="3">
    <source>
        <dbReference type="ARBA" id="ARBA00016301"/>
    </source>
</evidence>
<dbReference type="PANTHER" id="PTHR12215">
    <property type="entry name" value="PHOSPHOPANTETHEINE TRANSFERASE"/>
    <property type="match status" value="1"/>
</dbReference>
<dbReference type="PANTHER" id="PTHR12215:SF23">
    <property type="entry name" value="L-AMINOADIPATE-SEMIALDEHYDE DEHYDROGENASE-PHOSPHOPANTETHEINYL TRANSFERASE"/>
    <property type="match status" value="1"/>
</dbReference>
<sequence>MRADCACRRLTFNIKSAFQDRYFETFYRKGVQCISEDQHERMVRYRFRDDALACLVGRLFLRQAAKRFTDVEWNSIELGRTAKGKPYFGDYVAFSSSCSNKIGVDCMRLDIQRNNKSADEYITSMVKSFSSDELYMMRGQPTDQMKMTYFYRYWCLKEAICKATGEGIPKNLAAIDFRVDRNDRYKPGCFVVSTIVNENGKQEEQWVFEESFIDPTHPVAVCREKMLPRHCVFNKDLETKMFFSKVDFDFLLDGATVINPLPDDGAEDFDAFMKKPLKTF</sequence>
<dbReference type="AlphaFoldDB" id="A0A4U8UVM3"/>
<dbReference type="InterPro" id="IPR008278">
    <property type="entry name" value="4-PPantetheinyl_Trfase_dom"/>
</dbReference>
<dbReference type="InterPro" id="IPR037143">
    <property type="entry name" value="4-PPantetheinyl_Trfase_dom_sf"/>
</dbReference>
<dbReference type="OrthoDB" id="26719at2759"/>
<comment type="catalytic activity">
    <reaction evidence="8">
        <text>apo-[ACP] + acetyl-CoA = acetyl-[ACP] + adenosine 3',5'-bisphosphate + H(+)</text>
        <dbReference type="Rhea" id="RHEA:46564"/>
        <dbReference type="Rhea" id="RHEA-COMP:9621"/>
        <dbReference type="Rhea" id="RHEA-COMP:9690"/>
        <dbReference type="ChEBI" id="CHEBI:15378"/>
        <dbReference type="ChEBI" id="CHEBI:29999"/>
        <dbReference type="ChEBI" id="CHEBI:57288"/>
        <dbReference type="ChEBI" id="CHEBI:58343"/>
        <dbReference type="ChEBI" id="CHEBI:78446"/>
    </reaction>
    <physiologicalReaction direction="left-to-right" evidence="8">
        <dbReference type="Rhea" id="RHEA:46565"/>
    </physiologicalReaction>
</comment>
<dbReference type="GO" id="GO:0019878">
    <property type="term" value="P:lysine biosynthetic process via aminoadipic acid"/>
    <property type="evidence" value="ECO:0007669"/>
    <property type="project" value="TreeGrafter"/>
</dbReference>
<dbReference type="FunFam" id="3.90.470.20:FF:000003">
    <property type="entry name" value="L-aminoadipate-semialdehyde dehydrogenase-phosphopantetheinyl transferase"/>
    <property type="match status" value="1"/>
</dbReference>
<reference evidence="11 12" key="1">
    <citation type="journal article" date="2015" name="Genome Biol.">
        <title>Comparative genomics of Steinernema reveals deeply conserved gene regulatory networks.</title>
        <authorList>
            <person name="Dillman A.R."/>
            <person name="Macchietto M."/>
            <person name="Porter C.F."/>
            <person name="Rogers A."/>
            <person name="Williams B."/>
            <person name="Antoshechkin I."/>
            <person name="Lee M.M."/>
            <person name="Goodwin Z."/>
            <person name="Lu X."/>
            <person name="Lewis E.E."/>
            <person name="Goodrich-Blair H."/>
            <person name="Stock S.P."/>
            <person name="Adams B.J."/>
            <person name="Sternberg P.W."/>
            <person name="Mortazavi A."/>
        </authorList>
    </citation>
    <scope>NUCLEOTIDE SEQUENCE [LARGE SCALE GENOMIC DNA]</scope>
    <source>
        <strain evidence="11 12">ALL</strain>
    </source>
</reference>
<organism evidence="11 12">
    <name type="scientific">Steinernema carpocapsae</name>
    <name type="common">Entomopathogenic nematode</name>
    <dbReference type="NCBI Taxonomy" id="34508"/>
    <lineage>
        <taxon>Eukaryota</taxon>
        <taxon>Metazoa</taxon>
        <taxon>Ecdysozoa</taxon>
        <taxon>Nematoda</taxon>
        <taxon>Chromadorea</taxon>
        <taxon>Rhabditida</taxon>
        <taxon>Tylenchina</taxon>
        <taxon>Panagrolaimomorpha</taxon>
        <taxon>Strongyloidoidea</taxon>
        <taxon>Steinernematidae</taxon>
        <taxon>Steinernema</taxon>
    </lineage>
</organism>
<evidence type="ECO:0000256" key="6">
    <source>
        <dbReference type="ARBA" id="ARBA00033443"/>
    </source>
</evidence>
<dbReference type="SUPFAM" id="SSF56214">
    <property type="entry name" value="4'-phosphopantetheinyl transferase"/>
    <property type="match status" value="2"/>
</dbReference>